<accession>A0ABD1VMZ1</accession>
<dbReference type="EMBL" id="JBFOLJ010000005">
    <property type="protein sequence ID" value="KAL2538719.1"/>
    <property type="molecule type" value="Genomic_DNA"/>
</dbReference>
<sequence>MPEPAEGANARPRGVHAPQPRSTPWVRLRHSFSVDDDPANTPTDHPPRVPNGKCTSGHKNCDACRSMALGIRHTQQDLLAIANCDGGPSRSILRSIVPFENWTESMRGQETARRVDRLA</sequence>
<reference evidence="3" key="1">
    <citation type="submission" date="2024-07" db="EMBL/GenBank/DDBJ databases">
        <title>Two chromosome-level genome assemblies of Korean endemic species Abeliophyllum distichum and Forsythia ovata (Oleaceae).</title>
        <authorList>
            <person name="Jang H."/>
        </authorList>
    </citation>
    <scope>NUCLEOTIDE SEQUENCE [LARGE SCALE GENOMIC DNA]</scope>
</reference>
<name>A0ABD1VMZ1_9LAMI</name>
<evidence type="ECO:0000313" key="3">
    <source>
        <dbReference type="Proteomes" id="UP001604277"/>
    </source>
</evidence>
<evidence type="ECO:0000256" key="1">
    <source>
        <dbReference type="SAM" id="MobiDB-lite"/>
    </source>
</evidence>
<dbReference type="AlphaFoldDB" id="A0ABD1VMZ1"/>
<evidence type="ECO:0000313" key="2">
    <source>
        <dbReference type="EMBL" id="KAL2538719.1"/>
    </source>
</evidence>
<comment type="caution">
    <text evidence="2">The sequence shown here is derived from an EMBL/GenBank/DDBJ whole genome shotgun (WGS) entry which is preliminary data.</text>
</comment>
<proteinExistence type="predicted"/>
<protein>
    <submittedName>
        <fullName evidence="2">Uncharacterized protein</fullName>
    </submittedName>
</protein>
<feature type="region of interest" description="Disordered" evidence="1">
    <location>
        <begin position="1"/>
        <end position="57"/>
    </location>
</feature>
<dbReference type="Proteomes" id="UP001604277">
    <property type="component" value="Unassembled WGS sequence"/>
</dbReference>
<keyword evidence="3" id="KW-1185">Reference proteome</keyword>
<organism evidence="2 3">
    <name type="scientific">Forsythia ovata</name>
    <dbReference type="NCBI Taxonomy" id="205694"/>
    <lineage>
        <taxon>Eukaryota</taxon>
        <taxon>Viridiplantae</taxon>
        <taxon>Streptophyta</taxon>
        <taxon>Embryophyta</taxon>
        <taxon>Tracheophyta</taxon>
        <taxon>Spermatophyta</taxon>
        <taxon>Magnoliopsida</taxon>
        <taxon>eudicotyledons</taxon>
        <taxon>Gunneridae</taxon>
        <taxon>Pentapetalae</taxon>
        <taxon>asterids</taxon>
        <taxon>lamiids</taxon>
        <taxon>Lamiales</taxon>
        <taxon>Oleaceae</taxon>
        <taxon>Forsythieae</taxon>
        <taxon>Forsythia</taxon>
    </lineage>
</organism>
<gene>
    <name evidence="2" type="ORF">Fot_20110</name>
</gene>